<dbReference type="Pfam" id="PF13358">
    <property type="entry name" value="DDE_3"/>
    <property type="match status" value="1"/>
</dbReference>
<dbReference type="InterPro" id="IPR038717">
    <property type="entry name" value="Tc1-like_DDE_dom"/>
</dbReference>
<dbReference type="Gene3D" id="3.30.420.10">
    <property type="entry name" value="Ribonuclease H-like superfamily/Ribonuclease H"/>
    <property type="match status" value="1"/>
</dbReference>
<evidence type="ECO:0000313" key="2">
    <source>
        <dbReference type="EMBL" id="OTM85423.1"/>
    </source>
</evidence>
<dbReference type="RefSeq" id="WP_050559959.1">
    <property type="nucleotide sequence ID" value="NZ_CP087300.1"/>
</dbReference>
<dbReference type="GO" id="GO:0003676">
    <property type="term" value="F:nucleic acid binding"/>
    <property type="evidence" value="ECO:0007669"/>
    <property type="project" value="InterPro"/>
</dbReference>
<proteinExistence type="predicted"/>
<dbReference type="PANTHER" id="PTHR46564">
    <property type="entry name" value="TRANSPOSASE"/>
    <property type="match status" value="1"/>
</dbReference>
<organism evidence="2 3">
    <name type="scientific">Acinetobacter baumannii</name>
    <dbReference type="NCBI Taxonomy" id="470"/>
    <lineage>
        <taxon>Bacteria</taxon>
        <taxon>Pseudomonadati</taxon>
        <taxon>Pseudomonadota</taxon>
        <taxon>Gammaproteobacteria</taxon>
        <taxon>Moraxellales</taxon>
        <taxon>Moraxellaceae</taxon>
        <taxon>Acinetobacter</taxon>
        <taxon>Acinetobacter calcoaceticus/baumannii complex</taxon>
    </lineage>
</organism>
<gene>
    <name evidence="2" type="ORF">B9X95_11860</name>
</gene>
<dbReference type="AlphaFoldDB" id="A0A241ZDJ4"/>
<sequence>MELREQYLKDLNRLRCKHPIIYLDESGFKSHEHRPQGYSKQGTPCYGTYNWQLKNQTNAIGAIHEGKLFAVGLFDSKVNSDIFHFWVDQFLLPELPSNSVIVMDNAAFHKRQDIQDLLAQHGHQILWLPPYSPDLNPIEKMWAWVKAKRKKWLVNSIDKLFSRFFNECMGN</sequence>
<dbReference type="InterPro" id="IPR036397">
    <property type="entry name" value="RNaseH_sf"/>
</dbReference>
<dbReference type="NCBIfam" id="NF033545">
    <property type="entry name" value="transpos_IS630"/>
    <property type="match status" value="1"/>
</dbReference>
<dbReference type="InterPro" id="IPR047655">
    <property type="entry name" value="Transpos_IS630-like"/>
</dbReference>
<dbReference type="EMBL" id="NGEL01000130">
    <property type="protein sequence ID" value="OTM85423.1"/>
    <property type="molecule type" value="Genomic_DNA"/>
</dbReference>
<name>A0A241ZDJ4_ACIBA</name>
<dbReference type="PANTHER" id="PTHR46564:SF1">
    <property type="entry name" value="TRANSPOSASE"/>
    <property type="match status" value="1"/>
</dbReference>
<feature type="domain" description="Tc1-like transposase DDE" evidence="1">
    <location>
        <begin position="20"/>
        <end position="152"/>
    </location>
</feature>
<comment type="caution">
    <text evidence="2">The sequence shown here is derived from an EMBL/GenBank/DDBJ whole genome shotgun (WGS) entry which is preliminary data.</text>
</comment>
<dbReference type="Proteomes" id="UP000194699">
    <property type="component" value="Unassembled WGS sequence"/>
</dbReference>
<evidence type="ECO:0000313" key="3">
    <source>
        <dbReference type="Proteomes" id="UP000194699"/>
    </source>
</evidence>
<accession>A0A241ZDJ4</accession>
<reference evidence="2 3" key="1">
    <citation type="submission" date="2017-05" db="EMBL/GenBank/DDBJ databases">
        <authorList>
            <person name="Song R."/>
            <person name="Chenine A.L."/>
            <person name="Ruprecht R.M."/>
        </authorList>
    </citation>
    <scope>NUCLEOTIDE SEQUENCE [LARGE SCALE GENOMIC DNA]</scope>
    <source>
        <strain evidence="2 3">PR350</strain>
    </source>
</reference>
<evidence type="ECO:0000259" key="1">
    <source>
        <dbReference type="Pfam" id="PF13358"/>
    </source>
</evidence>
<protein>
    <submittedName>
        <fullName evidence="2">Transposase</fullName>
    </submittedName>
</protein>